<evidence type="ECO:0000256" key="6">
    <source>
        <dbReference type="ARBA" id="ARBA00048807"/>
    </source>
</evidence>
<comment type="similarity">
    <text evidence="2">Belongs to the PTPS family. QueD subfamily.</text>
</comment>
<gene>
    <name evidence="7" type="ORF">H5993_00050</name>
</gene>
<dbReference type="EMBL" id="JACJJQ010000001">
    <property type="protein sequence ID" value="MBM6753160.1"/>
    <property type="molecule type" value="Genomic_DNA"/>
</dbReference>
<dbReference type="NCBIfam" id="TIGR03112">
    <property type="entry name" value="6_pyr_pter_rel"/>
    <property type="match status" value="1"/>
</dbReference>
<evidence type="ECO:0000256" key="1">
    <source>
        <dbReference type="ARBA" id="ARBA00005061"/>
    </source>
</evidence>
<dbReference type="Gene3D" id="3.30.479.10">
    <property type="entry name" value="6-pyruvoyl tetrahydropterin synthase/QueD"/>
    <property type="match status" value="1"/>
</dbReference>
<accession>A0ABS2EL85</accession>
<evidence type="ECO:0000313" key="8">
    <source>
        <dbReference type="Proteomes" id="UP000776629"/>
    </source>
</evidence>
<reference evidence="7 8" key="1">
    <citation type="journal article" date="2021" name="Sci. Rep.">
        <title>The distribution of antibiotic resistance genes in chicken gut microbiota commensals.</title>
        <authorList>
            <person name="Juricova H."/>
            <person name="Matiasovicova J."/>
            <person name="Kubasova T."/>
            <person name="Cejkova D."/>
            <person name="Rychlik I."/>
        </authorList>
    </citation>
    <scope>NUCLEOTIDE SEQUENCE [LARGE SCALE GENOMIC DNA]</scope>
    <source>
        <strain evidence="7 8">An810</strain>
    </source>
</reference>
<comment type="pathway">
    <text evidence="1">Purine metabolism; 7-cyano-7-deazaguanine biosynthesis.</text>
</comment>
<dbReference type="SUPFAM" id="SSF55620">
    <property type="entry name" value="Tetrahydrobiopterin biosynthesis enzymes-like"/>
    <property type="match status" value="1"/>
</dbReference>
<dbReference type="EC" id="4.1.2.50" evidence="3"/>
<proteinExistence type="inferred from homology"/>
<evidence type="ECO:0000256" key="5">
    <source>
        <dbReference type="ARBA" id="ARBA00031449"/>
    </source>
</evidence>
<organism evidence="7 8">
    <name type="scientific">Limosilactobacillus alvi</name>
    <dbReference type="NCBI Taxonomy" id="990412"/>
    <lineage>
        <taxon>Bacteria</taxon>
        <taxon>Bacillati</taxon>
        <taxon>Bacillota</taxon>
        <taxon>Bacilli</taxon>
        <taxon>Lactobacillales</taxon>
        <taxon>Lactobacillaceae</taxon>
        <taxon>Limosilactobacillus</taxon>
    </lineage>
</organism>
<protein>
    <recommendedName>
        <fullName evidence="4">6-carboxy-5,6,7,8-tetrahydropterin synthase</fullName>
        <ecNumber evidence="3">4.1.2.50</ecNumber>
    </recommendedName>
    <alternativeName>
        <fullName evidence="5">Queuosine biosynthesis protein QueD</fullName>
    </alternativeName>
</protein>
<dbReference type="InterPro" id="IPR017543">
    <property type="entry name" value="6-PTP_synth-rel_bac"/>
</dbReference>
<dbReference type="InterPro" id="IPR038418">
    <property type="entry name" value="6-PTP_synth/QueD_sf"/>
</dbReference>
<name>A0ABS2EL85_9LACO</name>
<evidence type="ECO:0000256" key="3">
    <source>
        <dbReference type="ARBA" id="ARBA00012982"/>
    </source>
</evidence>
<evidence type="ECO:0000313" key="7">
    <source>
        <dbReference type="EMBL" id="MBM6753160.1"/>
    </source>
</evidence>
<dbReference type="Pfam" id="PF01242">
    <property type="entry name" value="PTPS"/>
    <property type="match status" value="1"/>
</dbReference>
<evidence type="ECO:0000256" key="2">
    <source>
        <dbReference type="ARBA" id="ARBA00008900"/>
    </source>
</evidence>
<dbReference type="Proteomes" id="UP000776629">
    <property type="component" value="Unassembled WGS sequence"/>
</dbReference>
<dbReference type="RefSeq" id="WP_180870830.1">
    <property type="nucleotide sequence ID" value="NZ_JACJJQ010000001.1"/>
</dbReference>
<comment type="caution">
    <text evidence="7">The sequence shown here is derived from an EMBL/GenBank/DDBJ whole genome shotgun (WGS) entry which is preliminary data.</text>
</comment>
<comment type="catalytic activity">
    <reaction evidence="6">
        <text>7,8-dihydroneopterin 3'-triphosphate + H2O = 6-carboxy-5,6,7,8-tetrahydropterin + triphosphate + acetaldehyde + 2 H(+)</text>
        <dbReference type="Rhea" id="RHEA:27966"/>
        <dbReference type="ChEBI" id="CHEBI:15343"/>
        <dbReference type="ChEBI" id="CHEBI:15377"/>
        <dbReference type="ChEBI" id="CHEBI:15378"/>
        <dbReference type="ChEBI" id="CHEBI:18036"/>
        <dbReference type="ChEBI" id="CHEBI:58462"/>
        <dbReference type="ChEBI" id="CHEBI:61032"/>
        <dbReference type="EC" id="4.1.2.50"/>
    </reaction>
</comment>
<dbReference type="InterPro" id="IPR007115">
    <property type="entry name" value="6-PTP_synth/QueD"/>
</dbReference>
<sequence>MSKQKQHRYRLRFYLNASHAMRWDNNIGEAHPHTWELICEVKKLDDQAFIRFNDIEDAIQRVIEPLQGRFLNEIPPFDKKNPSLENIGDVFFDQIDSQLASVKCSLTQLEVGESPTRFFLVREK</sequence>
<keyword evidence="8" id="KW-1185">Reference proteome</keyword>
<evidence type="ECO:0000256" key="4">
    <source>
        <dbReference type="ARBA" id="ARBA00018141"/>
    </source>
</evidence>